<protein>
    <recommendedName>
        <fullName evidence="4">PCI domain-containing protein</fullName>
    </recommendedName>
</protein>
<feature type="region of interest" description="Disordered" evidence="3">
    <location>
        <begin position="1"/>
        <end position="20"/>
    </location>
</feature>
<evidence type="ECO:0000313" key="6">
    <source>
        <dbReference type="Proteomes" id="UP000241769"/>
    </source>
</evidence>
<dbReference type="InParanoid" id="A0A2P6MVX0"/>
<dbReference type="SUPFAM" id="SSF46785">
    <property type="entry name" value="Winged helix' DNA-binding domain"/>
    <property type="match status" value="1"/>
</dbReference>
<dbReference type="STRING" id="1890364.A0A2P6MVX0"/>
<dbReference type="FunCoup" id="A0A2P6MVX0">
    <property type="interactions" value="862"/>
</dbReference>
<dbReference type="PANTHER" id="PTHR10678">
    <property type="entry name" value="26S PROTEASOME NON-ATPASE REGULATORY SUBUNIT 11/COP9 SIGNALOSOME COMPLEX SUBUNIT 2"/>
    <property type="match status" value="1"/>
</dbReference>
<dbReference type="InterPro" id="IPR040773">
    <property type="entry name" value="Rpn6_N"/>
</dbReference>
<keyword evidence="2" id="KW-0647">Proteasome</keyword>
<dbReference type="Pfam" id="PF18503">
    <property type="entry name" value="RPN6_C_helix"/>
    <property type="match status" value="1"/>
</dbReference>
<dbReference type="PROSITE" id="PS50250">
    <property type="entry name" value="PCI"/>
    <property type="match status" value="1"/>
</dbReference>
<comment type="caution">
    <text evidence="5">The sequence shown here is derived from an EMBL/GenBank/DDBJ whole genome shotgun (WGS) entry which is preliminary data.</text>
</comment>
<gene>
    <name evidence="5" type="ORF">PROFUN_14380</name>
</gene>
<sequence length="458" mass="51548">MSEGFLRDRDESSTLTSETAKKLHSQVEGVTTLDASSEKTLQSVIFFAGEQSEDVNKVKEQAIYKLGRLYGSSGRTTELIKLSKDVRPFFDSISKAKTAKIVRSLIDILAETKSTGGKGLEKNFLDTQVQLCEESIQWARDTKRNFLRQRIETRLAALYIEAQKYQLAGDLITNLVREVKRLDDKLLLVEIQLLESRLHHALKNIAKAKASLTAARTSANAIYCPPILQTQLDHQSGILHAEENDYKTAYSYFFESFEGFNSLDDARAVISLKYMLLSKIMVGSPDDVQSIISGKMALKYAGVDIEAMKAVAKAHSNRSLQEFEVAKTNFRAGEMKQNERRLKEAELTNDPIIDKHLTDLYDTLLEQNLVRILEPFSVVEIAHVAQVIQLPLSIVERKLSQMILDKQFSGILDQGLGQLIIYEESQEDMTYTNALGTISNMSKVVDSLYEKTNKLYVA</sequence>
<keyword evidence="6" id="KW-1185">Reference proteome</keyword>
<comment type="similarity">
    <text evidence="1">Belongs to the proteasome subunit S9 family.</text>
</comment>
<dbReference type="InterPro" id="IPR000717">
    <property type="entry name" value="PCI_dom"/>
</dbReference>
<dbReference type="SMART" id="SM00088">
    <property type="entry name" value="PINT"/>
    <property type="match status" value="1"/>
</dbReference>
<reference evidence="5 6" key="1">
    <citation type="journal article" date="2018" name="Genome Biol. Evol.">
        <title>Multiple Roots of Fruiting Body Formation in Amoebozoa.</title>
        <authorList>
            <person name="Hillmann F."/>
            <person name="Forbes G."/>
            <person name="Novohradska S."/>
            <person name="Ferling I."/>
            <person name="Riege K."/>
            <person name="Groth M."/>
            <person name="Westermann M."/>
            <person name="Marz M."/>
            <person name="Spaller T."/>
            <person name="Winckler T."/>
            <person name="Schaap P."/>
            <person name="Glockner G."/>
        </authorList>
    </citation>
    <scope>NUCLEOTIDE SEQUENCE [LARGE SCALE GENOMIC DNA]</scope>
    <source>
        <strain evidence="5 6">Jena</strain>
    </source>
</reference>
<dbReference type="OrthoDB" id="1418352at2759"/>
<evidence type="ECO:0000256" key="1">
    <source>
        <dbReference type="ARBA" id="ARBA00007454"/>
    </source>
</evidence>
<name>A0A2P6MVX0_9EUKA</name>
<evidence type="ECO:0000313" key="5">
    <source>
        <dbReference type="EMBL" id="PRP75844.1"/>
    </source>
</evidence>
<feature type="compositionally biased region" description="Basic and acidic residues" evidence="3">
    <location>
        <begin position="1"/>
        <end position="12"/>
    </location>
</feature>
<proteinExistence type="inferred from homology"/>
<dbReference type="Pfam" id="PF18055">
    <property type="entry name" value="RPN6_N"/>
    <property type="match status" value="1"/>
</dbReference>
<dbReference type="SMART" id="SM00753">
    <property type="entry name" value="PAM"/>
    <property type="match status" value="1"/>
</dbReference>
<dbReference type="GO" id="GO:0030163">
    <property type="term" value="P:protein catabolic process"/>
    <property type="evidence" value="ECO:0007669"/>
    <property type="project" value="UniProtKB-ARBA"/>
</dbReference>
<feature type="domain" description="PCI" evidence="4">
    <location>
        <begin position="245"/>
        <end position="426"/>
    </location>
</feature>
<dbReference type="AlphaFoldDB" id="A0A2P6MVX0"/>
<evidence type="ECO:0000259" key="4">
    <source>
        <dbReference type="PROSITE" id="PS50250"/>
    </source>
</evidence>
<dbReference type="Gene3D" id="1.25.40.570">
    <property type="match status" value="1"/>
</dbReference>
<dbReference type="InterPro" id="IPR050871">
    <property type="entry name" value="26S_Proteasome/COP9_Components"/>
</dbReference>
<organism evidence="5 6">
    <name type="scientific">Planoprotostelium fungivorum</name>
    <dbReference type="NCBI Taxonomy" id="1890364"/>
    <lineage>
        <taxon>Eukaryota</taxon>
        <taxon>Amoebozoa</taxon>
        <taxon>Evosea</taxon>
        <taxon>Variosea</taxon>
        <taxon>Cavosteliida</taxon>
        <taxon>Cavosteliaceae</taxon>
        <taxon>Planoprotostelium</taxon>
    </lineage>
</organism>
<evidence type="ECO:0000256" key="2">
    <source>
        <dbReference type="ARBA" id="ARBA00022942"/>
    </source>
</evidence>
<evidence type="ECO:0000256" key="3">
    <source>
        <dbReference type="SAM" id="MobiDB-lite"/>
    </source>
</evidence>
<dbReference type="Proteomes" id="UP000241769">
    <property type="component" value="Unassembled WGS sequence"/>
</dbReference>
<dbReference type="GO" id="GO:0000502">
    <property type="term" value="C:proteasome complex"/>
    <property type="evidence" value="ECO:0007669"/>
    <property type="project" value="UniProtKB-KW"/>
</dbReference>
<dbReference type="InterPro" id="IPR040780">
    <property type="entry name" value="Rpn6_C_helix"/>
</dbReference>
<accession>A0A2P6MVX0</accession>
<dbReference type="InterPro" id="IPR036390">
    <property type="entry name" value="WH_DNA-bd_sf"/>
</dbReference>
<dbReference type="EMBL" id="MDYQ01000360">
    <property type="protein sequence ID" value="PRP75844.1"/>
    <property type="molecule type" value="Genomic_DNA"/>
</dbReference>
<dbReference type="Pfam" id="PF01399">
    <property type="entry name" value="PCI"/>
    <property type="match status" value="1"/>
</dbReference>
<dbReference type="FunFam" id="1.25.40.570:FF:000007">
    <property type="entry name" value="26S proteasome non-ATPase regulatory subunit 11"/>
    <property type="match status" value="1"/>
</dbReference>